<proteinExistence type="predicted"/>
<evidence type="ECO:0000313" key="1">
    <source>
        <dbReference type="EMBL" id="KTD39184.1"/>
    </source>
</evidence>
<dbReference type="OrthoDB" id="9970277at2"/>
<keyword evidence="2" id="KW-1185">Reference proteome</keyword>
<sequence>MKNTLIEDYLYKLKNYKFTSYRQEQIANELSKELPQANSIKELRNLLSDYLELIQSGSSCCSVLTNLIPVSIYSFFTSSEETTRLPNKRGQARDLKQLLEGWLDELNALKTSKKLACKKLDKMPFQNKAEPLMILIRELLNNPQALMHQKIPSLIKELNSSDLESALENLAKLPNSPKLTSRRRGDFSAQAAIYTKHTGCFALLADNSAVYNDKDKLLTLTNSLLQEALIIYKDLHTEEATATQSQIIEEQARSYGHG</sequence>
<dbReference type="AlphaFoldDB" id="A0A0W0X3K6"/>
<dbReference type="PATRIC" id="fig|45070.6.peg.262"/>
<evidence type="ECO:0000313" key="2">
    <source>
        <dbReference type="Proteomes" id="UP000054725"/>
    </source>
</evidence>
<protein>
    <submittedName>
        <fullName evidence="1">Uncharacterized protein</fullName>
    </submittedName>
</protein>
<name>A0A0W0X3K6_9GAMM</name>
<dbReference type="EMBL" id="LNYO01000002">
    <property type="protein sequence ID" value="KTD39184.1"/>
    <property type="molecule type" value="Genomic_DNA"/>
</dbReference>
<comment type="caution">
    <text evidence="1">The sequence shown here is derived from an EMBL/GenBank/DDBJ whole genome shotgun (WGS) entry which is preliminary data.</text>
</comment>
<dbReference type="RefSeq" id="WP_058503338.1">
    <property type="nucleotide sequence ID" value="NZ_CAAAIF010000013.1"/>
</dbReference>
<dbReference type="STRING" id="45070.Lnau_0253"/>
<dbReference type="Proteomes" id="UP000054725">
    <property type="component" value="Unassembled WGS sequence"/>
</dbReference>
<reference evidence="1 2" key="1">
    <citation type="submission" date="2015-11" db="EMBL/GenBank/DDBJ databases">
        <title>Genomic analysis of 38 Legionella species identifies large and diverse effector repertoires.</title>
        <authorList>
            <person name="Burstein D."/>
            <person name="Amaro F."/>
            <person name="Zusman T."/>
            <person name="Lifshitz Z."/>
            <person name="Cohen O."/>
            <person name="Gilbert J.A."/>
            <person name="Pupko T."/>
            <person name="Shuman H.A."/>
            <person name="Segal G."/>
        </authorList>
    </citation>
    <scope>NUCLEOTIDE SEQUENCE [LARGE SCALE GENOMIC DNA]</scope>
    <source>
        <strain evidence="1 2">ATCC 49506</strain>
    </source>
</reference>
<organism evidence="1 2">
    <name type="scientific">Legionella nautarum</name>
    <dbReference type="NCBI Taxonomy" id="45070"/>
    <lineage>
        <taxon>Bacteria</taxon>
        <taxon>Pseudomonadati</taxon>
        <taxon>Pseudomonadota</taxon>
        <taxon>Gammaproteobacteria</taxon>
        <taxon>Legionellales</taxon>
        <taxon>Legionellaceae</taxon>
        <taxon>Legionella</taxon>
    </lineage>
</organism>
<accession>A0A0W0X3K6</accession>
<gene>
    <name evidence="1" type="ORF">Lnau_0253</name>
</gene>